<evidence type="ECO:0000313" key="2">
    <source>
        <dbReference type="EMBL" id="CAG4887376.1"/>
    </source>
</evidence>
<gene>
    <name evidence="2" type="ORF">R54767_00309</name>
</gene>
<comment type="caution">
    <text evidence="2">The sequence shown here is derived from an EMBL/GenBank/DDBJ whole genome shotgun (WGS) entry which is preliminary data.</text>
</comment>
<evidence type="ECO:0000256" key="1">
    <source>
        <dbReference type="SAM" id="MobiDB-lite"/>
    </source>
</evidence>
<dbReference type="EMBL" id="CAJQYY010000002">
    <property type="protein sequence ID" value="CAG4887376.1"/>
    <property type="molecule type" value="Genomic_DNA"/>
</dbReference>
<sequence>MRRCKGIYPALRSTGPEPTGLVVENAGEEANVVAGKAAKGRATSATTRRRVNKAIWSKPAYAYLSQSGWPYVKLARAQKKSNERNSMLRRGRASIGDV</sequence>
<organism evidence="2 3">
    <name type="scientific">Paraburkholderia gardini</name>
    <dbReference type="NCBI Taxonomy" id="2823469"/>
    <lineage>
        <taxon>Bacteria</taxon>
        <taxon>Pseudomonadati</taxon>
        <taxon>Pseudomonadota</taxon>
        <taxon>Betaproteobacteria</taxon>
        <taxon>Burkholderiales</taxon>
        <taxon>Burkholderiaceae</taxon>
        <taxon>Paraburkholderia</taxon>
    </lineage>
</organism>
<accession>A0ABN7QIF6</accession>
<dbReference type="Proteomes" id="UP000789752">
    <property type="component" value="Unassembled WGS sequence"/>
</dbReference>
<proteinExistence type="predicted"/>
<evidence type="ECO:0000313" key="3">
    <source>
        <dbReference type="Proteomes" id="UP000789752"/>
    </source>
</evidence>
<keyword evidence="3" id="KW-1185">Reference proteome</keyword>
<feature type="region of interest" description="Disordered" evidence="1">
    <location>
        <begin position="79"/>
        <end position="98"/>
    </location>
</feature>
<protein>
    <submittedName>
        <fullName evidence="2">Uncharacterized protein</fullName>
    </submittedName>
</protein>
<name>A0ABN7QIF6_9BURK</name>
<reference evidence="2 3" key="1">
    <citation type="submission" date="2021-04" db="EMBL/GenBank/DDBJ databases">
        <authorList>
            <person name="Vanwijnsberghe S."/>
        </authorList>
    </citation>
    <scope>NUCLEOTIDE SEQUENCE [LARGE SCALE GENOMIC DNA]</scope>
    <source>
        <strain evidence="2 3">LMG 32171</strain>
    </source>
</reference>